<evidence type="ECO:0000259" key="1">
    <source>
        <dbReference type="PROSITE" id="PS50987"/>
    </source>
</evidence>
<name>A0ABW3YJ74_9ACTN</name>
<sequence>MPQQAPAHADPAPALGVGRALPHPDRDEIRLAAVLHALSDPTRLHIAHTLARLGEAACSVIDLAVSKSTTTHHYRVLREAGVISQVYRGTSKLNALRRDDLEARFPGLLDSVLAAAEREGTRG</sequence>
<dbReference type="SUPFAM" id="SSF46785">
    <property type="entry name" value="Winged helix' DNA-binding domain"/>
    <property type="match status" value="1"/>
</dbReference>
<evidence type="ECO:0000313" key="2">
    <source>
        <dbReference type="EMBL" id="MFD1323820.1"/>
    </source>
</evidence>
<dbReference type="PROSITE" id="PS50987">
    <property type="entry name" value="HTH_ARSR_2"/>
    <property type="match status" value="1"/>
</dbReference>
<reference evidence="3" key="1">
    <citation type="journal article" date="2019" name="Int. J. Syst. Evol. Microbiol.">
        <title>The Global Catalogue of Microorganisms (GCM) 10K type strain sequencing project: providing services to taxonomists for standard genome sequencing and annotation.</title>
        <authorList>
            <consortium name="The Broad Institute Genomics Platform"/>
            <consortium name="The Broad Institute Genome Sequencing Center for Infectious Disease"/>
            <person name="Wu L."/>
            <person name="Ma J."/>
        </authorList>
    </citation>
    <scope>NUCLEOTIDE SEQUENCE [LARGE SCALE GENOMIC DNA]</scope>
    <source>
        <strain evidence="3">JCM 31037</strain>
    </source>
</reference>
<dbReference type="CDD" id="cd00090">
    <property type="entry name" value="HTH_ARSR"/>
    <property type="match status" value="1"/>
</dbReference>
<dbReference type="InterPro" id="IPR036390">
    <property type="entry name" value="WH_DNA-bd_sf"/>
</dbReference>
<gene>
    <name evidence="2" type="ORF">ACFQ4H_22280</name>
</gene>
<comment type="caution">
    <text evidence="2">The sequence shown here is derived from an EMBL/GenBank/DDBJ whole genome shotgun (WGS) entry which is preliminary data.</text>
</comment>
<protein>
    <submittedName>
        <fullName evidence="2">ArsR/SmtB family transcription factor</fullName>
    </submittedName>
</protein>
<feature type="domain" description="HTH arsR-type" evidence="1">
    <location>
        <begin position="23"/>
        <end position="116"/>
    </location>
</feature>
<dbReference type="SMART" id="SM00418">
    <property type="entry name" value="HTH_ARSR"/>
    <property type="match status" value="1"/>
</dbReference>
<dbReference type="RefSeq" id="WP_377573418.1">
    <property type="nucleotide sequence ID" value="NZ_JBHTMP010000037.1"/>
</dbReference>
<dbReference type="EMBL" id="JBHTMP010000037">
    <property type="protein sequence ID" value="MFD1323820.1"/>
    <property type="molecule type" value="Genomic_DNA"/>
</dbReference>
<dbReference type="PRINTS" id="PR00778">
    <property type="entry name" value="HTHARSR"/>
</dbReference>
<dbReference type="Proteomes" id="UP001597260">
    <property type="component" value="Unassembled WGS sequence"/>
</dbReference>
<keyword evidence="3" id="KW-1185">Reference proteome</keyword>
<organism evidence="2 3">
    <name type="scientific">Micromonospora sonneratiae</name>
    <dbReference type="NCBI Taxonomy" id="1184706"/>
    <lineage>
        <taxon>Bacteria</taxon>
        <taxon>Bacillati</taxon>
        <taxon>Actinomycetota</taxon>
        <taxon>Actinomycetes</taxon>
        <taxon>Micromonosporales</taxon>
        <taxon>Micromonosporaceae</taxon>
        <taxon>Micromonospora</taxon>
    </lineage>
</organism>
<accession>A0ABW3YJ74</accession>
<proteinExistence type="predicted"/>
<dbReference type="InterPro" id="IPR011991">
    <property type="entry name" value="ArsR-like_HTH"/>
</dbReference>
<dbReference type="InterPro" id="IPR036388">
    <property type="entry name" value="WH-like_DNA-bd_sf"/>
</dbReference>
<dbReference type="Gene3D" id="1.10.10.10">
    <property type="entry name" value="Winged helix-like DNA-binding domain superfamily/Winged helix DNA-binding domain"/>
    <property type="match status" value="1"/>
</dbReference>
<evidence type="ECO:0000313" key="3">
    <source>
        <dbReference type="Proteomes" id="UP001597260"/>
    </source>
</evidence>
<dbReference type="InterPro" id="IPR001845">
    <property type="entry name" value="HTH_ArsR_DNA-bd_dom"/>
</dbReference>